<reference evidence="2 3" key="1">
    <citation type="journal article" date="2018" name="Evol. Lett.">
        <title>Horizontal gene cluster transfer increased hallucinogenic mushroom diversity.</title>
        <authorList>
            <person name="Reynolds H.T."/>
            <person name="Vijayakumar V."/>
            <person name="Gluck-Thaler E."/>
            <person name="Korotkin H.B."/>
            <person name="Matheny P.B."/>
            <person name="Slot J.C."/>
        </authorList>
    </citation>
    <scope>NUCLEOTIDE SEQUENCE [LARGE SCALE GENOMIC DNA]</scope>
    <source>
        <strain evidence="2 3">2629</strain>
    </source>
</reference>
<keyword evidence="3" id="KW-1185">Reference proteome</keyword>
<comment type="caution">
    <text evidence="2">The sequence shown here is derived from an EMBL/GenBank/DDBJ whole genome shotgun (WGS) entry which is preliminary data.</text>
</comment>
<accession>A0A409YAM7</accession>
<proteinExistence type="predicted"/>
<dbReference type="AlphaFoldDB" id="A0A409YAM7"/>
<name>A0A409YAM7_9AGAR</name>
<feature type="region of interest" description="Disordered" evidence="1">
    <location>
        <begin position="313"/>
        <end position="332"/>
    </location>
</feature>
<feature type="region of interest" description="Disordered" evidence="1">
    <location>
        <begin position="152"/>
        <end position="174"/>
    </location>
</feature>
<organism evidence="2 3">
    <name type="scientific">Panaeolus cyanescens</name>
    <dbReference type="NCBI Taxonomy" id="181874"/>
    <lineage>
        <taxon>Eukaryota</taxon>
        <taxon>Fungi</taxon>
        <taxon>Dikarya</taxon>
        <taxon>Basidiomycota</taxon>
        <taxon>Agaricomycotina</taxon>
        <taxon>Agaricomycetes</taxon>
        <taxon>Agaricomycetidae</taxon>
        <taxon>Agaricales</taxon>
        <taxon>Agaricineae</taxon>
        <taxon>Galeropsidaceae</taxon>
        <taxon>Panaeolus</taxon>
    </lineage>
</organism>
<dbReference type="OrthoDB" id="3067876at2759"/>
<dbReference type="InParanoid" id="A0A409YAM7"/>
<sequence length="477" mass="53884">MYDQGTLSKIHGESLDGVEGTLGIGDSGLVYPLKVLSITSMSESSSAHQNLVDSIPVPELCIKLALPRYTRALAREAWFYERLDQRGLTGIVASRCYGVFHNTFPINLSSMASSNALERSSPAAINLGGGFDYSKKLKEVFRYCKRTTRRLPGDAEQFRKPQTSDPTKAQLSEDRLDDVNESFAKSEWLMKIEDRNNLSITILLLERLNHRLTSCPSYHENIDDIEAMFEDLSAFPIKHNSERFAHVMEAPETALKFCPKHRRRHKWFLVGWERADKAYQPADLSYWNSGSQCLQRNHDQDWAFQHPNLNDHSDYSDTEVEGAGNDPTTSDGTAEVLGDRCDDLNQSFATSQWATSMVVRGTLSITVLLLERLGQEISTCSTYTENIDDIYEVFEHLSSIAVRHGGVGFRKLLSVSENAQKMHGHPHKHLLVGWKFGDEAFIAHRGGRYWTSGPLELQALHDRDCEIHNPDADFDDE</sequence>
<evidence type="ECO:0000313" key="2">
    <source>
        <dbReference type="EMBL" id="PPR00065.1"/>
    </source>
</evidence>
<feature type="compositionally biased region" description="Polar residues" evidence="1">
    <location>
        <begin position="160"/>
        <end position="170"/>
    </location>
</feature>
<evidence type="ECO:0000313" key="3">
    <source>
        <dbReference type="Proteomes" id="UP000284842"/>
    </source>
</evidence>
<evidence type="ECO:0000256" key="1">
    <source>
        <dbReference type="SAM" id="MobiDB-lite"/>
    </source>
</evidence>
<dbReference type="EMBL" id="NHTK01001336">
    <property type="protein sequence ID" value="PPR00065.1"/>
    <property type="molecule type" value="Genomic_DNA"/>
</dbReference>
<protein>
    <submittedName>
        <fullName evidence="2">Uncharacterized protein</fullName>
    </submittedName>
</protein>
<gene>
    <name evidence="2" type="ORF">CVT24_009019</name>
</gene>
<dbReference type="Proteomes" id="UP000284842">
    <property type="component" value="Unassembled WGS sequence"/>
</dbReference>